<dbReference type="PANTHER" id="PTHR36509:SF2">
    <property type="entry name" value="BLL3101 PROTEIN"/>
    <property type="match status" value="1"/>
</dbReference>
<organism evidence="4 5">
    <name type="scientific">Bradyrhizobium betae</name>
    <dbReference type="NCBI Taxonomy" id="244734"/>
    <lineage>
        <taxon>Bacteria</taxon>
        <taxon>Pseudomonadati</taxon>
        <taxon>Pseudomonadota</taxon>
        <taxon>Alphaproteobacteria</taxon>
        <taxon>Hyphomicrobiales</taxon>
        <taxon>Nitrobacteraceae</taxon>
        <taxon>Bradyrhizobium</taxon>
    </lineage>
</organism>
<dbReference type="SUPFAM" id="SSF160935">
    <property type="entry name" value="VPA0735-like"/>
    <property type="match status" value="1"/>
</dbReference>
<name>A0AAE9N8X2_9BRAD</name>
<proteinExistence type="predicted"/>
<feature type="domain" description="DUF1254" evidence="3">
    <location>
        <begin position="56"/>
        <end position="123"/>
    </location>
</feature>
<dbReference type="RefSeq" id="WP_257178717.1">
    <property type="nucleotide sequence ID" value="NZ_CP028989.1"/>
</dbReference>
<dbReference type="Gene3D" id="2.60.40.1610">
    <property type="entry name" value="Domain of unknown function DUF1254"/>
    <property type="match status" value="1"/>
</dbReference>
<keyword evidence="1" id="KW-0732">Signal</keyword>
<dbReference type="Gene3D" id="2.60.120.1600">
    <property type="match status" value="1"/>
</dbReference>
<dbReference type="InterPro" id="IPR010621">
    <property type="entry name" value="DUF1214"/>
</dbReference>
<feature type="signal peptide" evidence="1">
    <location>
        <begin position="1"/>
        <end position="24"/>
    </location>
</feature>
<dbReference type="PANTHER" id="PTHR36509">
    <property type="entry name" value="BLL3101 PROTEIN"/>
    <property type="match status" value="1"/>
</dbReference>
<feature type="domain" description="DUF1214" evidence="2">
    <location>
        <begin position="241"/>
        <end position="324"/>
    </location>
</feature>
<evidence type="ECO:0000259" key="3">
    <source>
        <dbReference type="Pfam" id="PF06863"/>
    </source>
</evidence>
<gene>
    <name evidence="4" type="ORF">DCM83_03515</name>
</gene>
<dbReference type="Proteomes" id="UP001058872">
    <property type="component" value="Chromosome"/>
</dbReference>
<reference evidence="4" key="1">
    <citation type="submission" date="2018-04" db="EMBL/GenBank/DDBJ databases">
        <title>Genomes of Endosymbiotic and Endophytic Bradyrhizobium Publication status.</title>
        <authorList>
            <person name="Guha S."/>
            <person name="Jorrin B."/>
            <person name="Sarkar M."/>
            <person name="Poole P.S."/>
            <person name="DasGupta M."/>
        </authorList>
    </citation>
    <scope>NUCLEOTIDE SEQUENCE</scope>
    <source>
        <strain evidence="4">WBOS16</strain>
    </source>
</reference>
<evidence type="ECO:0000313" key="4">
    <source>
        <dbReference type="EMBL" id="UUO64374.1"/>
    </source>
</evidence>
<accession>A0AAE9N8X2</accession>
<evidence type="ECO:0000256" key="1">
    <source>
        <dbReference type="SAM" id="SignalP"/>
    </source>
</evidence>
<dbReference type="AlphaFoldDB" id="A0AAE9N8X2"/>
<dbReference type="Pfam" id="PF06742">
    <property type="entry name" value="DUF1214"/>
    <property type="match status" value="1"/>
</dbReference>
<dbReference type="EMBL" id="CP028989">
    <property type="protein sequence ID" value="UUO64374.1"/>
    <property type="molecule type" value="Genomic_DNA"/>
</dbReference>
<feature type="chain" id="PRO_5042130877" evidence="1">
    <location>
        <begin position="25"/>
        <end position="341"/>
    </location>
</feature>
<sequence length="341" mass="37441">MKSPLGPIFALALLAAATAAIAQAAKPNAVNVHNFVRAETDLYFRKAAMDDGAFGKLRHRREMASIDKQDVVRMNRDTLYSSGVFDLDAGPLTIKLPDAGKRFMSMQVVSQDHYTTEVAYAPGTFSYDKTKVGTRYVYVIIRTLANSDDPQDVKAANVVQDAIEVRQAGMGKFEVPNWDRASLAKARSALETLGSLGSVVDRFGRKDEVDPIDHLIGTAIGWGGNPRYAADYQSFYPPKNDGKTVYRLTLKDVPVDGFWSISVYNGKGFFQKNELGAYSFNNLTAKPDASGAYVIQFGGCGKATPNCLPIVAGWNFTMRLYRPRKEILDGSWKLPEAQPAS</sequence>
<protein>
    <submittedName>
        <fullName evidence="4">Carboxylesterase</fullName>
    </submittedName>
</protein>
<dbReference type="InterPro" id="IPR010679">
    <property type="entry name" value="DUF1254"/>
</dbReference>
<evidence type="ECO:0000259" key="2">
    <source>
        <dbReference type="Pfam" id="PF06742"/>
    </source>
</evidence>
<dbReference type="InterPro" id="IPR037050">
    <property type="entry name" value="DUF1254_sf"/>
</dbReference>
<dbReference type="Pfam" id="PF06863">
    <property type="entry name" value="DUF1254"/>
    <property type="match status" value="1"/>
</dbReference>
<evidence type="ECO:0000313" key="5">
    <source>
        <dbReference type="Proteomes" id="UP001058872"/>
    </source>
</evidence>